<keyword evidence="1" id="KW-0732">Signal</keyword>
<dbReference type="Proteomes" id="UP000587586">
    <property type="component" value="Unassembled WGS sequence"/>
</dbReference>
<sequence>MLKALTTYLALAALLVVCPAQRLSADSSPVTEQQVKAAYLYNFVKFVEWPASVLPAGTTPLTIALLGKGAGSEWLEGLSGRQVKGRRVVVRQITRVEECAGCQVIFIQPSERTRLKEILRGVPSTGVLTVSDIKNFCSLGGMIGLVTRNDKMQFEVNLGAAERAGLRLSSQMLKLALSIVE</sequence>
<proteinExistence type="predicted"/>
<gene>
    <name evidence="2" type="ORF">GMLC_00480</name>
</gene>
<evidence type="ECO:0000313" key="3">
    <source>
        <dbReference type="Proteomes" id="UP000587586"/>
    </source>
</evidence>
<feature type="chain" id="PRO_5027991164" description="DUF4154 domain-containing protein" evidence="1">
    <location>
        <begin position="25"/>
        <end position="181"/>
    </location>
</feature>
<dbReference type="AlphaFoldDB" id="A0A6V8N595"/>
<dbReference type="EMBL" id="BLXZ01000001">
    <property type="protein sequence ID" value="GFO66469.1"/>
    <property type="molecule type" value="Genomic_DNA"/>
</dbReference>
<evidence type="ECO:0000256" key="1">
    <source>
        <dbReference type="SAM" id="SignalP"/>
    </source>
</evidence>
<accession>A0A6V8N595</accession>
<reference evidence="3" key="1">
    <citation type="submission" date="2020-06" db="EMBL/GenBank/DDBJ databases">
        <title>Draft genomic sequecing of Geomonas sp. Red745.</title>
        <authorList>
            <person name="Itoh H."/>
            <person name="Xu Z.X."/>
            <person name="Ushijima N."/>
            <person name="Masuda Y."/>
            <person name="Shiratori Y."/>
            <person name="Senoo K."/>
        </authorList>
    </citation>
    <scope>NUCLEOTIDE SEQUENCE [LARGE SCALE GENOMIC DNA]</scope>
    <source>
        <strain evidence="3">Red745</strain>
    </source>
</reference>
<evidence type="ECO:0000313" key="2">
    <source>
        <dbReference type="EMBL" id="GFO66469.1"/>
    </source>
</evidence>
<dbReference type="Pfam" id="PF13689">
    <property type="entry name" value="DUF4154"/>
    <property type="match status" value="1"/>
</dbReference>
<name>A0A6V8N595_9BACT</name>
<organism evidence="2 3">
    <name type="scientific">Geomonas limicola</name>
    <dbReference type="NCBI Taxonomy" id="2740186"/>
    <lineage>
        <taxon>Bacteria</taxon>
        <taxon>Pseudomonadati</taxon>
        <taxon>Thermodesulfobacteriota</taxon>
        <taxon>Desulfuromonadia</taxon>
        <taxon>Geobacterales</taxon>
        <taxon>Geobacteraceae</taxon>
        <taxon>Geomonas</taxon>
    </lineage>
</organism>
<protein>
    <recommendedName>
        <fullName evidence="4">DUF4154 domain-containing protein</fullName>
    </recommendedName>
</protein>
<keyword evidence="3" id="KW-1185">Reference proteome</keyword>
<dbReference type="RefSeq" id="WP_183359010.1">
    <property type="nucleotide sequence ID" value="NZ_BLXZ01000001.1"/>
</dbReference>
<comment type="caution">
    <text evidence="2">The sequence shown here is derived from an EMBL/GenBank/DDBJ whole genome shotgun (WGS) entry which is preliminary data.</text>
</comment>
<evidence type="ECO:0008006" key="4">
    <source>
        <dbReference type="Google" id="ProtNLM"/>
    </source>
</evidence>
<feature type="signal peptide" evidence="1">
    <location>
        <begin position="1"/>
        <end position="24"/>
    </location>
</feature>
<dbReference type="InterPro" id="IPR025293">
    <property type="entry name" value="YfiR/HmsC-like"/>
</dbReference>